<keyword evidence="3" id="KW-1185">Reference proteome</keyword>
<proteinExistence type="predicted"/>
<dbReference type="EMBL" id="SWJQ01000866">
    <property type="protein sequence ID" value="TRZ10437.1"/>
    <property type="molecule type" value="Genomic_DNA"/>
</dbReference>
<feature type="region of interest" description="Disordered" evidence="1">
    <location>
        <begin position="106"/>
        <end position="125"/>
    </location>
</feature>
<dbReference type="AlphaFoldDB" id="A0A8K1G2C9"/>
<protein>
    <submittedName>
        <fullName evidence="2">Uncharacterized protein</fullName>
    </submittedName>
</protein>
<gene>
    <name evidence="2" type="ORF">HGM15179_016672</name>
</gene>
<dbReference type="Proteomes" id="UP000796761">
    <property type="component" value="Unassembled WGS sequence"/>
</dbReference>
<organism evidence="2 3">
    <name type="scientific">Zosterops borbonicus</name>
    <dbReference type="NCBI Taxonomy" id="364589"/>
    <lineage>
        <taxon>Eukaryota</taxon>
        <taxon>Metazoa</taxon>
        <taxon>Chordata</taxon>
        <taxon>Craniata</taxon>
        <taxon>Vertebrata</taxon>
        <taxon>Euteleostomi</taxon>
        <taxon>Archelosauria</taxon>
        <taxon>Archosauria</taxon>
        <taxon>Dinosauria</taxon>
        <taxon>Saurischia</taxon>
        <taxon>Theropoda</taxon>
        <taxon>Coelurosauria</taxon>
        <taxon>Aves</taxon>
        <taxon>Neognathae</taxon>
        <taxon>Neoaves</taxon>
        <taxon>Telluraves</taxon>
        <taxon>Australaves</taxon>
        <taxon>Passeriformes</taxon>
        <taxon>Sylvioidea</taxon>
        <taxon>Zosteropidae</taxon>
        <taxon>Zosterops</taxon>
    </lineage>
</organism>
<sequence>MLRYGGDWQVPVFGCQVASSGKGILVELPQPNLRSPSAHLYSRGGRSSHPSAVSAGSSVALNSMSRFNSDLKWYGGDWQVPVFGCQVASSGKGILVELPQPNLRSPSAHLYSRGGRSSHPSAVSAGSSVALNSMSRFNSDLK</sequence>
<evidence type="ECO:0000313" key="3">
    <source>
        <dbReference type="Proteomes" id="UP000796761"/>
    </source>
</evidence>
<name>A0A8K1G2C9_9PASS</name>
<reference evidence="2" key="1">
    <citation type="submission" date="2019-04" db="EMBL/GenBank/DDBJ databases">
        <title>Genome assembly of Zosterops borbonicus 15179.</title>
        <authorList>
            <person name="Leroy T."/>
            <person name="Anselmetti Y."/>
            <person name="Tilak M.-K."/>
            <person name="Nabholz B."/>
        </authorList>
    </citation>
    <scope>NUCLEOTIDE SEQUENCE</scope>
    <source>
        <strain evidence="2">HGM_15179</strain>
        <tissue evidence="2">Muscle</tissue>
    </source>
</reference>
<accession>A0A8K1G2C9</accession>
<evidence type="ECO:0000256" key="1">
    <source>
        <dbReference type="SAM" id="MobiDB-lite"/>
    </source>
</evidence>
<feature type="non-terminal residue" evidence="2">
    <location>
        <position position="1"/>
    </location>
</feature>
<evidence type="ECO:0000313" key="2">
    <source>
        <dbReference type="EMBL" id="TRZ10437.1"/>
    </source>
</evidence>
<comment type="caution">
    <text evidence="2">The sequence shown here is derived from an EMBL/GenBank/DDBJ whole genome shotgun (WGS) entry which is preliminary data.</text>
</comment>